<feature type="domain" description="Calcineurin-like phosphoesterase" evidence="1">
    <location>
        <begin position="6"/>
        <end position="212"/>
    </location>
</feature>
<keyword evidence="3" id="KW-1185">Reference proteome</keyword>
<dbReference type="Pfam" id="PF00149">
    <property type="entry name" value="Metallophos"/>
    <property type="match status" value="1"/>
</dbReference>
<dbReference type="RefSeq" id="WP_249313528.1">
    <property type="nucleotide sequence ID" value="NZ_JACRSU010000004.1"/>
</dbReference>
<gene>
    <name evidence="2" type="ORF">H8698_11010</name>
</gene>
<dbReference type="SUPFAM" id="SSF56300">
    <property type="entry name" value="Metallo-dependent phosphatases"/>
    <property type="match status" value="1"/>
</dbReference>
<dbReference type="InterPro" id="IPR029052">
    <property type="entry name" value="Metallo-depent_PP-like"/>
</dbReference>
<dbReference type="EMBL" id="JACRSU010000004">
    <property type="protein sequence ID" value="MBC8541506.1"/>
    <property type="molecule type" value="Genomic_DNA"/>
</dbReference>
<dbReference type="AlphaFoldDB" id="A0A926I035"/>
<proteinExistence type="predicted"/>
<evidence type="ECO:0000313" key="2">
    <source>
        <dbReference type="EMBL" id="MBC8541506.1"/>
    </source>
</evidence>
<evidence type="ECO:0000313" key="3">
    <source>
        <dbReference type="Proteomes" id="UP000611762"/>
    </source>
</evidence>
<accession>A0A926I035</accession>
<dbReference type="GO" id="GO:0016787">
    <property type="term" value="F:hydrolase activity"/>
    <property type="evidence" value="ECO:0007669"/>
    <property type="project" value="InterPro"/>
</dbReference>
<evidence type="ECO:0000259" key="1">
    <source>
        <dbReference type="Pfam" id="PF00149"/>
    </source>
</evidence>
<dbReference type="Proteomes" id="UP000611762">
    <property type="component" value="Unassembled WGS sequence"/>
</dbReference>
<sequence>MPKPDLRISVISDVHVTQFGAGENEFKNALEFHTKKLPKSDLFLFTGDIAYQLDSWEDSVCRNIYTSNYDFILNTIESTIPADTPKIFVLGNHEYPQGNTDPALTNKALNTWLAKTGQPAMEHVILNGFHFIKYPVLSWAMESSPETEKWAMNELSIALSTDPENPVFFVSHIPLHNTVANAGKEPSSFSEEFRSFLTKRPRIIHISGHRHTHVLDEKAIFQEGFTSVSAPVCAVGYLTLEGCDYETKPVFGFSQSLFIEVTGKVVKVFKVDLVSQKVVGRPWVIDLNEAENGIFPYGKKRRFEAKRPEFSPEASVCVRTDGECVFATIRQRFLSFDVCVEYYKLMVTDENGNEVLAKTVASDFYNLTLGKNYAPEITFELPGLTAGSYQLRVFPMNCFFAHGETSLSCAFQVD</sequence>
<protein>
    <submittedName>
        <fullName evidence="2">Metallophosphoesterase</fullName>
    </submittedName>
</protein>
<dbReference type="InterPro" id="IPR004843">
    <property type="entry name" value="Calcineurin-like_PHP"/>
</dbReference>
<comment type="caution">
    <text evidence="2">The sequence shown here is derived from an EMBL/GenBank/DDBJ whole genome shotgun (WGS) entry which is preliminary data.</text>
</comment>
<reference evidence="2" key="1">
    <citation type="submission" date="2020-08" db="EMBL/GenBank/DDBJ databases">
        <title>Genome public.</title>
        <authorList>
            <person name="Liu C."/>
            <person name="Sun Q."/>
        </authorList>
    </citation>
    <scope>NUCLEOTIDE SEQUENCE</scope>
    <source>
        <strain evidence="2">H8</strain>
    </source>
</reference>
<organism evidence="2 3">
    <name type="scientific">Congzhengia minquanensis</name>
    <dbReference type="NCBI Taxonomy" id="2763657"/>
    <lineage>
        <taxon>Bacteria</taxon>
        <taxon>Bacillati</taxon>
        <taxon>Bacillota</taxon>
        <taxon>Clostridia</taxon>
        <taxon>Eubacteriales</taxon>
        <taxon>Oscillospiraceae</taxon>
        <taxon>Congzhengia</taxon>
    </lineage>
</organism>
<dbReference type="Gene3D" id="3.60.21.10">
    <property type="match status" value="1"/>
</dbReference>
<name>A0A926I035_9FIRM</name>